<dbReference type="EMBL" id="KZ502134">
    <property type="protein sequence ID" value="PKU83194.1"/>
    <property type="molecule type" value="Genomic_DNA"/>
</dbReference>
<keyword evidence="2" id="KW-1185">Reference proteome</keyword>
<dbReference type="PANTHER" id="PTHR31286">
    <property type="entry name" value="GLYCINE-RICH CELL WALL STRUCTURAL PROTEIN 1.8-LIKE"/>
    <property type="match status" value="1"/>
</dbReference>
<reference evidence="1 2" key="1">
    <citation type="journal article" date="2016" name="Sci. Rep.">
        <title>The Dendrobium catenatum Lindl. genome sequence provides insights into polysaccharide synthase, floral development and adaptive evolution.</title>
        <authorList>
            <person name="Zhang G.Q."/>
            <person name="Xu Q."/>
            <person name="Bian C."/>
            <person name="Tsai W.C."/>
            <person name="Yeh C.M."/>
            <person name="Liu K.W."/>
            <person name="Yoshida K."/>
            <person name="Zhang L.S."/>
            <person name="Chang S.B."/>
            <person name="Chen F."/>
            <person name="Shi Y."/>
            <person name="Su Y.Y."/>
            <person name="Zhang Y.Q."/>
            <person name="Chen L.J."/>
            <person name="Yin Y."/>
            <person name="Lin M."/>
            <person name="Huang H."/>
            <person name="Deng H."/>
            <person name="Wang Z.W."/>
            <person name="Zhu S.L."/>
            <person name="Zhao X."/>
            <person name="Deng C."/>
            <person name="Niu S.C."/>
            <person name="Huang J."/>
            <person name="Wang M."/>
            <person name="Liu G.H."/>
            <person name="Yang H.J."/>
            <person name="Xiao X.J."/>
            <person name="Hsiao Y.Y."/>
            <person name="Wu W.L."/>
            <person name="Chen Y.Y."/>
            <person name="Mitsuda N."/>
            <person name="Ohme-Takagi M."/>
            <person name="Luo Y.B."/>
            <person name="Van de Peer Y."/>
            <person name="Liu Z.J."/>
        </authorList>
    </citation>
    <scope>NUCLEOTIDE SEQUENCE [LARGE SCALE GENOMIC DNA]</scope>
    <source>
        <tissue evidence="1">The whole plant</tissue>
    </source>
</reference>
<evidence type="ECO:0000313" key="1">
    <source>
        <dbReference type="EMBL" id="PKU83194.1"/>
    </source>
</evidence>
<dbReference type="InterPro" id="IPR040256">
    <property type="entry name" value="At4g02000-like"/>
</dbReference>
<reference evidence="1 2" key="2">
    <citation type="journal article" date="2017" name="Nature">
        <title>The Apostasia genome and the evolution of orchids.</title>
        <authorList>
            <person name="Zhang G.Q."/>
            <person name="Liu K.W."/>
            <person name="Li Z."/>
            <person name="Lohaus R."/>
            <person name="Hsiao Y.Y."/>
            <person name="Niu S.C."/>
            <person name="Wang J.Y."/>
            <person name="Lin Y.C."/>
            <person name="Xu Q."/>
            <person name="Chen L.J."/>
            <person name="Yoshida K."/>
            <person name="Fujiwara S."/>
            <person name="Wang Z.W."/>
            <person name="Zhang Y.Q."/>
            <person name="Mitsuda N."/>
            <person name="Wang M."/>
            <person name="Liu G.H."/>
            <person name="Pecoraro L."/>
            <person name="Huang H.X."/>
            <person name="Xiao X.J."/>
            <person name="Lin M."/>
            <person name="Wu X.Y."/>
            <person name="Wu W.L."/>
            <person name="Chen Y.Y."/>
            <person name="Chang S.B."/>
            <person name="Sakamoto S."/>
            <person name="Ohme-Takagi M."/>
            <person name="Yagi M."/>
            <person name="Zeng S.J."/>
            <person name="Shen C.Y."/>
            <person name="Yeh C.M."/>
            <person name="Luo Y.B."/>
            <person name="Tsai W.C."/>
            <person name="Van de Peer Y."/>
            <person name="Liu Z.J."/>
        </authorList>
    </citation>
    <scope>NUCLEOTIDE SEQUENCE [LARGE SCALE GENOMIC DNA]</scope>
    <source>
        <tissue evidence="1">The whole plant</tissue>
    </source>
</reference>
<evidence type="ECO:0008006" key="3">
    <source>
        <dbReference type="Google" id="ProtNLM"/>
    </source>
</evidence>
<accession>A0A2I0X5K0</accession>
<sequence length="250" mass="27691">MVVNRVQDPDFLDNLSSSRSFLEALSGVSTPIAFSKLKAVTLRGWSSFGSLKRSNDLDFSKVVSYFDVNVESTVILIWVCFPNLRSYFFSSRIIHGMGSLFGKPLKMDNATTVGSRPSVACVRACGNPRHPEKAKVVPNSYTKGVKVGFRWWRCWLCNCSQTQKMLREQLTGLFHLLLLFRSSFEPELVPIVAGSEDVLLRDHKSVSAMVFIESVDVGAEPVSSDPRFYGGEVGDLSCGTNLMASLSMKV</sequence>
<dbReference type="Proteomes" id="UP000233837">
    <property type="component" value="Unassembled WGS sequence"/>
</dbReference>
<dbReference type="AlphaFoldDB" id="A0A2I0X5K0"/>
<evidence type="ECO:0000313" key="2">
    <source>
        <dbReference type="Proteomes" id="UP000233837"/>
    </source>
</evidence>
<proteinExistence type="predicted"/>
<dbReference type="PANTHER" id="PTHR31286:SF179">
    <property type="entry name" value="RNASE H TYPE-1 DOMAIN-CONTAINING PROTEIN"/>
    <property type="match status" value="1"/>
</dbReference>
<name>A0A2I0X5K0_9ASPA</name>
<protein>
    <recommendedName>
        <fullName evidence="3">DUF4283 domain-containing protein</fullName>
    </recommendedName>
</protein>
<gene>
    <name evidence="1" type="ORF">MA16_Dca006594</name>
</gene>
<organism evidence="1 2">
    <name type="scientific">Dendrobium catenatum</name>
    <dbReference type="NCBI Taxonomy" id="906689"/>
    <lineage>
        <taxon>Eukaryota</taxon>
        <taxon>Viridiplantae</taxon>
        <taxon>Streptophyta</taxon>
        <taxon>Embryophyta</taxon>
        <taxon>Tracheophyta</taxon>
        <taxon>Spermatophyta</taxon>
        <taxon>Magnoliopsida</taxon>
        <taxon>Liliopsida</taxon>
        <taxon>Asparagales</taxon>
        <taxon>Orchidaceae</taxon>
        <taxon>Epidendroideae</taxon>
        <taxon>Malaxideae</taxon>
        <taxon>Dendrobiinae</taxon>
        <taxon>Dendrobium</taxon>
    </lineage>
</organism>